<dbReference type="GO" id="GO:0042128">
    <property type="term" value="P:nitrate assimilation"/>
    <property type="evidence" value="ECO:0007669"/>
    <property type="project" value="TreeGrafter"/>
</dbReference>
<gene>
    <name evidence="1" type="ORF">GALL_455670</name>
</gene>
<organism evidence="1">
    <name type="scientific">mine drainage metagenome</name>
    <dbReference type="NCBI Taxonomy" id="410659"/>
    <lineage>
        <taxon>unclassified sequences</taxon>
        <taxon>metagenomes</taxon>
        <taxon>ecological metagenomes</taxon>
    </lineage>
</organism>
<protein>
    <submittedName>
        <fullName evidence="1">Uncharacterized protein</fullName>
    </submittedName>
</protein>
<sequence>MDALRTVCGPLSALLRYPDADFRARLHQTTDAMGGTWPVAAEALDKFAQAIDPVSPADLEELFTKTFEIQAICCLEVGYVLFGEEYRRGVFLAQIKDEHRHAEYDCGVELADHISNVVALLGVSDREDVRQDLVAVAIHAVRSMLEGFGEDRIRARIDKLKQQHEAVIQEELNYGNPYRFLLTALLRLLEAGFPDVASVELERSRRVLEIHSAEAVAAGPAAERGGIFASSY</sequence>
<name>A0A1J5PNR6_9ZZZZ</name>
<comment type="caution">
    <text evidence="1">The sequence shown here is derived from an EMBL/GenBank/DDBJ whole genome shotgun (WGS) entry which is preliminary data.</text>
</comment>
<dbReference type="GO" id="GO:0051131">
    <property type="term" value="P:chaperone-mediated protein complex assembly"/>
    <property type="evidence" value="ECO:0007669"/>
    <property type="project" value="InterPro"/>
</dbReference>
<dbReference type="SUPFAM" id="SSF89155">
    <property type="entry name" value="TorD-like"/>
    <property type="match status" value="1"/>
</dbReference>
<dbReference type="PANTHER" id="PTHR43680:SF2">
    <property type="entry name" value="NITRATE REDUCTASE MOLYBDENUM COFACTOR ASSEMBLY CHAPERONE NARJ"/>
    <property type="match status" value="1"/>
</dbReference>
<dbReference type="PANTHER" id="PTHR43680">
    <property type="entry name" value="NITRATE REDUCTASE MOLYBDENUM COFACTOR ASSEMBLY CHAPERONE"/>
    <property type="match status" value="1"/>
</dbReference>
<dbReference type="EMBL" id="MLJW01003123">
    <property type="protein sequence ID" value="OIQ72802.1"/>
    <property type="molecule type" value="Genomic_DNA"/>
</dbReference>
<reference evidence="1" key="1">
    <citation type="submission" date="2016-10" db="EMBL/GenBank/DDBJ databases">
        <title>Sequence of Gallionella enrichment culture.</title>
        <authorList>
            <person name="Poehlein A."/>
            <person name="Muehling M."/>
            <person name="Daniel R."/>
        </authorList>
    </citation>
    <scope>NUCLEOTIDE SEQUENCE</scope>
</reference>
<accession>A0A1J5PNR6</accession>
<evidence type="ECO:0000313" key="1">
    <source>
        <dbReference type="EMBL" id="OIQ72802.1"/>
    </source>
</evidence>
<dbReference type="InterPro" id="IPR036411">
    <property type="entry name" value="TorD-like_sf"/>
</dbReference>
<proteinExistence type="predicted"/>
<dbReference type="GO" id="GO:0016530">
    <property type="term" value="F:metallochaperone activity"/>
    <property type="evidence" value="ECO:0007669"/>
    <property type="project" value="TreeGrafter"/>
</dbReference>
<dbReference type="InterPro" id="IPR003765">
    <property type="entry name" value="NO3_reductase_chaperone_NarJ"/>
</dbReference>
<dbReference type="AlphaFoldDB" id="A0A1J5PNR6"/>
<dbReference type="GO" id="GO:0051082">
    <property type="term" value="F:unfolded protein binding"/>
    <property type="evidence" value="ECO:0007669"/>
    <property type="project" value="InterPro"/>
</dbReference>